<feature type="domain" description="Phospholipid/glycerol acyltransferase" evidence="3">
    <location>
        <begin position="34"/>
        <end position="144"/>
    </location>
</feature>
<dbReference type="SUPFAM" id="SSF69593">
    <property type="entry name" value="Glycerol-3-phosphate (1)-acyltransferase"/>
    <property type="match status" value="1"/>
</dbReference>
<dbReference type="GO" id="GO:0003841">
    <property type="term" value="F:1-acylglycerol-3-phosphate O-acyltransferase activity"/>
    <property type="evidence" value="ECO:0007669"/>
    <property type="project" value="TreeGrafter"/>
</dbReference>
<dbReference type="PANTHER" id="PTHR10434:SF40">
    <property type="entry name" value="1-ACYL-SN-GLYCEROL-3-PHOSPHATE ACYLTRANSFERASE"/>
    <property type="match status" value="1"/>
</dbReference>
<evidence type="ECO:0000256" key="2">
    <source>
        <dbReference type="ARBA" id="ARBA00023315"/>
    </source>
</evidence>
<name>X0PTA0_9LACO</name>
<dbReference type="eggNOG" id="COG0204">
    <property type="taxonomic scope" value="Bacteria"/>
</dbReference>
<dbReference type="EMBL" id="AZGA01000001">
    <property type="protein sequence ID" value="KRM36831.1"/>
    <property type="molecule type" value="Genomic_DNA"/>
</dbReference>
<dbReference type="RefSeq" id="WP_035455011.1">
    <property type="nucleotide sequence ID" value="NZ_AZGA01000001.1"/>
</dbReference>
<comment type="caution">
    <text evidence="4">The sequence shown here is derived from an EMBL/GenBank/DDBJ whole genome shotgun (WGS) entry which is preliminary data.</text>
</comment>
<dbReference type="Proteomes" id="UP000051236">
    <property type="component" value="Unassembled WGS sequence"/>
</dbReference>
<evidence type="ECO:0000313" key="5">
    <source>
        <dbReference type="Proteomes" id="UP000051236"/>
    </source>
</evidence>
<evidence type="ECO:0000259" key="3">
    <source>
        <dbReference type="SMART" id="SM00563"/>
    </source>
</evidence>
<dbReference type="STRING" id="1423734.FC83_GL002235"/>
<accession>X0PTA0</accession>
<dbReference type="InterPro" id="IPR002123">
    <property type="entry name" value="Plipid/glycerol_acylTrfase"/>
</dbReference>
<dbReference type="PANTHER" id="PTHR10434">
    <property type="entry name" value="1-ACYL-SN-GLYCEROL-3-PHOSPHATE ACYLTRANSFERASE"/>
    <property type="match status" value="1"/>
</dbReference>
<evidence type="ECO:0000256" key="1">
    <source>
        <dbReference type="ARBA" id="ARBA00022679"/>
    </source>
</evidence>
<organism evidence="4 5">
    <name type="scientific">Agrilactobacillus composti DSM 18527 = JCM 14202</name>
    <dbReference type="NCBI Taxonomy" id="1423734"/>
    <lineage>
        <taxon>Bacteria</taxon>
        <taxon>Bacillati</taxon>
        <taxon>Bacillota</taxon>
        <taxon>Bacilli</taxon>
        <taxon>Lactobacillales</taxon>
        <taxon>Lactobacillaceae</taxon>
        <taxon>Agrilactobacillus</taxon>
    </lineage>
</organism>
<keyword evidence="2 4" id="KW-0012">Acyltransferase</keyword>
<gene>
    <name evidence="4" type="ORF">FC83_GL002235</name>
</gene>
<evidence type="ECO:0000313" key="4">
    <source>
        <dbReference type="EMBL" id="KRM36831.1"/>
    </source>
</evidence>
<dbReference type="GO" id="GO:0006654">
    <property type="term" value="P:phosphatidic acid biosynthetic process"/>
    <property type="evidence" value="ECO:0007669"/>
    <property type="project" value="TreeGrafter"/>
</dbReference>
<dbReference type="Pfam" id="PF01553">
    <property type="entry name" value="Acyltransferase"/>
    <property type="match status" value="1"/>
</dbReference>
<sequence length="217" mass="24790">MLYSIFYHIIHFLLFLLNGNIIYENKEKLPASGYILVAPHRTWWEPVLFAVGAWPKKFGFMAKKELFKNPILNYILRHANAFPVDRVNPGPSVIKTPVRQLKHDNLSLIMFPTGTRYSSEMKSGAEVIAKLAGVPLIPLVYQGPLTFKGVLQRQKITIRFGEPITVDRKMKLNHETTQFVNTQLTAAWQKLDNEINPNFVYVPDTKKALAEKAKGEL</sequence>
<dbReference type="AlphaFoldDB" id="X0PTA0"/>
<dbReference type="SMART" id="SM00563">
    <property type="entry name" value="PlsC"/>
    <property type="match status" value="1"/>
</dbReference>
<reference evidence="4 5" key="1">
    <citation type="journal article" date="2015" name="Genome Announc.">
        <title>Expanding the biotechnology potential of lactobacilli through comparative genomics of 213 strains and associated genera.</title>
        <authorList>
            <person name="Sun Z."/>
            <person name="Harris H.M."/>
            <person name="McCann A."/>
            <person name="Guo C."/>
            <person name="Argimon S."/>
            <person name="Zhang W."/>
            <person name="Yang X."/>
            <person name="Jeffery I.B."/>
            <person name="Cooney J.C."/>
            <person name="Kagawa T.F."/>
            <person name="Liu W."/>
            <person name="Song Y."/>
            <person name="Salvetti E."/>
            <person name="Wrobel A."/>
            <person name="Rasinkangas P."/>
            <person name="Parkhill J."/>
            <person name="Rea M.C."/>
            <person name="O'Sullivan O."/>
            <person name="Ritari J."/>
            <person name="Douillard F.P."/>
            <person name="Paul Ross R."/>
            <person name="Yang R."/>
            <person name="Briner A.E."/>
            <person name="Felis G.E."/>
            <person name="de Vos W.M."/>
            <person name="Barrangou R."/>
            <person name="Klaenhammer T.R."/>
            <person name="Caufield P.W."/>
            <person name="Cui Y."/>
            <person name="Zhang H."/>
            <person name="O'Toole P.W."/>
        </authorList>
    </citation>
    <scope>NUCLEOTIDE SEQUENCE [LARGE SCALE GENOMIC DNA]</scope>
    <source>
        <strain evidence="4 5">DSM 18527</strain>
    </source>
</reference>
<protein>
    <submittedName>
        <fullName evidence="4">Acyltransferase family protein</fullName>
    </submittedName>
</protein>
<dbReference type="CDD" id="cd07989">
    <property type="entry name" value="LPLAT_AGPAT-like"/>
    <property type="match status" value="1"/>
</dbReference>
<dbReference type="OrthoDB" id="9803035at2"/>
<keyword evidence="5" id="KW-1185">Reference proteome</keyword>
<keyword evidence="1 4" id="KW-0808">Transferase</keyword>
<proteinExistence type="predicted"/>
<dbReference type="PATRIC" id="fig|1423734.3.peg.2259"/>